<comment type="caution">
    <text evidence="2">The sequence shown here is derived from an EMBL/GenBank/DDBJ whole genome shotgun (WGS) entry which is preliminary data.</text>
</comment>
<dbReference type="Gene3D" id="3.30.420.10">
    <property type="entry name" value="Ribonuclease H-like superfamily/Ribonuclease H"/>
    <property type="match status" value="1"/>
</dbReference>
<dbReference type="InterPro" id="IPR002156">
    <property type="entry name" value="RNaseH_domain"/>
</dbReference>
<dbReference type="InterPro" id="IPR012337">
    <property type="entry name" value="RNaseH-like_sf"/>
</dbReference>
<dbReference type="OrthoDB" id="1306280at2759"/>
<feature type="domain" description="RNase H type-1" evidence="1">
    <location>
        <begin position="111"/>
        <end position="229"/>
    </location>
</feature>
<accession>A0A7J8TNZ7</accession>
<protein>
    <recommendedName>
        <fullName evidence="1">RNase H type-1 domain-containing protein</fullName>
    </recommendedName>
</protein>
<dbReference type="GO" id="GO:0003676">
    <property type="term" value="F:nucleic acid binding"/>
    <property type="evidence" value="ECO:0007669"/>
    <property type="project" value="InterPro"/>
</dbReference>
<dbReference type="PANTHER" id="PTHR47723:SF19">
    <property type="entry name" value="POLYNUCLEOTIDYL TRANSFERASE, RIBONUCLEASE H-LIKE SUPERFAMILY PROTEIN"/>
    <property type="match status" value="1"/>
</dbReference>
<proteinExistence type="predicted"/>
<dbReference type="CDD" id="cd06222">
    <property type="entry name" value="RNase_H_like"/>
    <property type="match status" value="1"/>
</dbReference>
<name>A0A7J8TNZ7_9ROSI</name>
<dbReference type="SUPFAM" id="SSF53098">
    <property type="entry name" value="Ribonuclease H-like"/>
    <property type="match status" value="1"/>
</dbReference>
<evidence type="ECO:0000313" key="2">
    <source>
        <dbReference type="EMBL" id="MBA0639873.1"/>
    </source>
</evidence>
<evidence type="ECO:0000313" key="3">
    <source>
        <dbReference type="Proteomes" id="UP000593573"/>
    </source>
</evidence>
<keyword evidence="3" id="KW-1185">Reference proteome</keyword>
<dbReference type="InterPro" id="IPR053151">
    <property type="entry name" value="RNase_H-like"/>
</dbReference>
<evidence type="ECO:0000259" key="1">
    <source>
        <dbReference type="Pfam" id="PF13456"/>
    </source>
</evidence>
<dbReference type="AlphaFoldDB" id="A0A7J8TNZ7"/>
<sequence length="250" mass="27945">MGCPLSSMIAGDGSWNLDLLRLWVLEEVINKIVGVPPPHPSSGPNKIVWGATSTGSFSLKCAYGKIRGGAIGWIGHVSLGLLLGVFERTITYFSRLFLELRKAGSWVRLRTDGPVRLDEGFATTGGFVGDHNDGWIMGFCRYLGNCTVLEAKLWGILDGLNFILDRRFERVLIQTDSIKAVNTIQKCSSGNFNSALVTRIHHILAQMKQWKIHHISRKENFIVDSLANSIRSRRLGLRLVEYPLINSKFY</sequence>
<organism evidence="2 3">
    <name type="scientific">Gossypium klotzschianum</name>
    <dbReference type="NCBI Taxonomy" id="34286"/>
    <lineage>
        <taxon>Eukaryota</taxon>
        <taxon>Viridiplantae</taxon>
        <taxon>Streptophyta</taxon>
        <taxon>Embryophyta</taxon>
        <taxon>Tracheophyta</taxon>
        <taxon>Spermatophyta</taxon>
        <taxon>Magnoliopsida</taxon>
        <taxon>eudicotyledons</taxon>
        <taxon>Gunneridae</taxon>
        <taxon>Pentapetalae</taxon>
        <taxon>rosids</taxon>
        <taxon>malvids</taxon>
        <taxon>Malvales</taxon>
        <taxon>Malvaceae</taxon>
        <taxon>Malvoideae</taxon>
        <taxon>Gossypium</taxon>
    </lineage>
</organism>
<dbReference type="GO" id="GO:0004523">
    <property type="term" value="F:RNA-DNA hybrid ribonuclease activity"/>
    <property type="evidence" value="ECO:0007669"/>
    <property type="project" value="InterPro"/>
</dbReference>
<reference evidence="2 3" key="1">
    <citation type="journal article" date="2019" name="Genome Biol. Evol.">
        <title>Insights into the evolution of the New World diploid cottons (Gossypium, subgenus Houzingenia) based on genome sequencing.</title>
        <authorList>
            <person name="Grover C.E."/>
            <person name="Arick M.A. 2nd"/>
            <person name="Thrash A."/>
            <person name="Conover J.L."/>
            <person name="Sanders W.S."/>
            <person name="Peterson D.G."/>
            <person name="Frelichowski J.E."/>
            <person name="Scheffler J.A."/>
            <person name="Scheffler B.E."/>
            <person name="Wendel J.F."/>
        </authorList>
    </citation>
    <scope>NUCLEOTIDE SEQUENCE [LARGE SCALE GENOMIC DNA]</scope>
    <source>
        <strain evidence="2">57</strain>
        <tissue evidence="2">Leaf</tissue>
    </source>
</reference>
<gene>
    <name evidence="2" type="ORF">Goklo_022872</name>
</gene>
<dbReference type="EMBL" id="JABFAB010000001">
    <property type="protein sequence ID" value="MBA0639873.1"/>
    <property type="molecule type" value="Genomic_DNA"/>
</dbReference>
<dbReference type="InterPro" id="IPR036397">
    <property type="entry name" value="RNaseH_sf"/>
</dbReference>
<dbReference type="Pfam" id="PF13456">
    <property type="entry name" value="RVT_3"/>
    <property type="match status" value="1"/>
</dbReference>
<dbReference type="Proteomes" id="UP000593573">
    <property type="component" value="Unassembled WGS sequence"/>
</dbReference>
<dbReference type="InterPro" id="IPR044730">
    <property type="entry name" value="RNase_H-like_dom_plant"/>
</dbReference>
<dbReference type="PANTHER" id="PTHR47723">
    <property type="entry name" value="OS05G0353850 PROTEIN"/>
    <property type="match status" value="1"/>
</dbReference>